<dbReference type="OrthoDB" id="10053392at2759"/>
<organism evidence="3 4">
    <name type="scientific">Mizuhopecten yessoensis</name>
    <name type="common">Japanese scallop</name>
    <name type="synonym">Patinopecten yessoensis</name>
    <dbReference type="NCBI Taxonomy" id="6573"/>
    <lineage>
        <taxon>Eukaryota</taxon>
        <taxon>Metazoa</taxon>
        <taxon>Spiralia</taxon>
        <taxon>Lophotrochozoa</taxon>
        <taxon>Mollusca</taxon>
        <taxon>Bivalvia</taxon>
        <taxon>Autobranchia</taxon>
        <taxon>Pteriomorphia</taxon>
        <taxon>Pectinida</taxon>
        <taxon>Pectinoidea</taxon>
        <taxon>Pectinidae</taxon>
        <taxon>Mizuhopecten</taxon>
    </lineage>
</organism>
<name>A0A210R2X0_MIZYE</name>
<dbReference type="Proteomes" id="UP000242188">
    <property type="component" value="Unassembled WGS sequence"/>
</dbReference>
<evidence type="ECO:0000313" key="4">
    <source>
        <dbReference type="Proteomes" id="UP000242188"/>
    </source>
</evidence>
<dbReference type="PANTHER" id="PTHR31389">
    <property type="entry name" value="LD39211P"/>
    <property type="match status" value="1"/>
</dbReference>
<keyword evidence="2" id="KW-0472">Membrane</keyword>
<reference evidence="3 4" key="1">
    <citation type="journal article" date="2017" name="Nat. Ecol. Evol.">
        <title>Scallop genome provides insights into evolution of bilaterian karyotype and development.</title>
        <authorList>
            <person name="Wang S."/>
            <person name="Zhang J."/>
            <person name="Jiao W."/>
            <person name="Li J."/>
            <person name="Xun X."/>
            <person name="Sun Y."/>
            <person name="Guo X."/>
            <person name="Huan P."/>
            <person name="Dong B."/>
            <person name="Zhang L."/>
            <person name="Hu X."/>
            <person name="Sun X."/>
            <person name="Wang J."/>
            <person name="Zhao C."/>
            <person name="Wang Y."/>
            <person name="Wang D."/>
            <person name="Huang X."/>
            <person name="Wang R."/>
            <person name="Lv J."/>
            <person name="Li Y."/>
            <person name="Zhang Z."/>
            <person name="Liu B."/>
            <person name="Lu W."/>
            <person name="Hui Y."/>
            <person name="Liang J."/>
            <person name="Zhou Z."/>
            <person name="Hou R."/>
            <person name="Li X."/>
            <person name="Liu Y."/>
            <person name="Li H."/>
            <person name="Ning X."/>
            <person name="Lin Y."/>
            <person name="Zhao L."/>
            <person name="Xing Q."/>
            <person name="Dou J."/>
            <person name="Li Y."/>
            <person name="Mao J."/>
            <person name="Guo H."/>
            <person name="Dou H."/>
            <person name="Li T."/>
            <person name="Mu C."/>
            <person name="Jiang W."/>
            <person name="Fu Q."/>
            <person name="Fu X."/>
            <person name="Miao Y."/>
            <person name="Liu J."/>
            <person name="Yu Q."/>
            <person name="Li R."/>
            <person name="Liao H."/>
            <person name="Li X."/>
            <person name="Kong Y."/>
            <person name="Jiang Z."/>
            <person name="Chourrout D."/>
            <person name="Li R."/>
            <person name="Bao Z."/>
        </authorList>
    </citation>
    <scope>NUCLEOTIDE SEQUENCE [LARGE SCALE GENOMIC DNA]</scope>
    <source>
        <strain evidence="3 4">PY_sf001</strain>
    </source>
</reference>
<keyword evidence="2" id="KW-0812">Transmembrane</keyword>
<comment type="caution">
    <text evidence="3">The sequence shown here is derived from an EMBL/GenBank/DDBJ whole genome shotgun (WGS) entry which is preliminary data.</text>
</comment>
<feature type="transmembrane region" description="Helical" evidence="2">
    <location>
        <begin position="39"/>
        <end position="56"/>
    </location>
</feature>
<evidence type="ECO:0000256" key="1">
    <source>
        <dbReference type="SAM" id="MobiDB-lite"/>
    </source>
</evidence>
<evidence type="ECO:0000313" key="3">
    <source>
        <dbReference type="EMBL" id="OWF55359.1"/>
    </source>
</evidence>
<keyword evidence="4" id="KW-1185">Reference proteome</keyword>
<accession>A0A210R2X0</accession>
<dbReference type="AlphaFoldDB" id="A0A210R2X0"/>
<gene>
    <name evidence="3" type="ORF">KP79_PYT21731</name>
</gene>
<feature type="transmembrane region" description="Helical" evidence="2">
    <location>
        <begin position="386"/>
        <end position="404"/>
    </location>
</feature>
<feature type="region of interest" description="Disordered" evidence="1">
    <location>
        <begin position="1"/>
        <end position="27"/>
    </location>
</feature>
<dbReference type="PANTHER" id="PTHR31389:SF4">
    <property type="entry name" value="LD39211P"/>
    <property type="match status" value="1"/>
</dbReference>
<dbReference type="EMBL" id="NEDP02000690">
    <property type="protein sequence ID" value="OWF55359.1"/>
    <property type="molecule type" value="Genomic_DNA"/>
</dbReference>
<keyword evidence="2" id="KW-1133">Transmembrane helix</keyword>
<protein>
    <submittedName>
        <fullName evidence="3">Uncharacterized protein</fullName>
    </submittedName>
</protein>
<evidence type="ECO:0000256" key="2">
    <source>
        <dbReference type="SAM" id="Phobius"/>
    </source>
</evidence>
<feature type="compositionally biased region" description="Basic residues" evidence="1">
    <location>
        <begin position="1"/>
        <end position="10"/>
    </location>
</feature>
<sequence>MRSGGRKVKSKAALPTHNAGKSTTATTGNPARSFPLSPYMVLMSLLFWMCIAYLSFKGFQYLAVHRTINDDDLDGFCDAVFSKTLEENVKFVNMYPKGEAGPYIGRIGSQKYKDTFQGEEAPKELSKIPPIVTAVTSDDFWIIQGLIKQVVEGNAKGMNLQLVVFDIGLYASELVLLKKHCQCDVRKFDANVYPLHVADFTNKAYRPIIIQLMLEEFGSAIWIDPDVRLQTVSDLTMLKYRGARNFFLWETSVFTGLTSYTSPDMFKFLDERRCAFLDFGMMDTKTMVFYRTNQTWKGVMEPWLKCVLNKDCLTPPNARNSECFHYRRPKWTGCHWYDQSAFSIIVNRVFQFSTHPDQYSVPRFTWHIDVDVVYYFPEQPWTYKQLAALMLSPFICCGVFWFLYSKRKRAADPLLPNKSYYNKR</sequence>
<proteinExistence type="predicted"/>